<organism evidence="7 8">
    <name type="scientific">Actinorugispora endophytica</name>
    <dbReference type="NCBI Taxonomy" id="1605990"/>
    <lineage>
        <taxon>Bacteria</taxon>
        <taxon>Bacillati</taxon>
        <taxon>Actinomycetota</taxon>
        <taxon>Actinomycetes</taxon>
        <taxon>Streptosporangiales</taxon>
        <taxon>Nocardiopsidaceae</taxon>
        <taxon>Actinorugispora</taxon>
    </lineage>
</organism>
<comment type="cofactor">
    <cofactor evidence="4">
        <name>[4Fe-4S] cluster</name>
        <dbReference type="ChEBI" id="CHEBI:49883"/>
    </cofactor>
    <text evidence="4">Binds 1 [4Fe-4S] cluster per subunit.</text>
</comment>
<comment type="catalytic activity">
    <reaction evidence="4">
        <text>[thioredoxin]-disulfide + sulfite + AMP + 2 H(+) = adenosine 5'-phosphosulfate + [thioredoxin]-dithiol</text>
        <dbReference type="Rhea" id="RHEA:21976"/>
        <dbReference type="Rhea" id="RHEA-COMP:10698"/>
        <dbReference type="Rhea" id="RHEA-COMP:10700"/>
        <dbReference type="ChEBI" id="CHEBI:15378"/>
        <dbReference type="ChEBI" id="CHEBI:17359"/>
        <dbReference type="ChEBI" id="CHEBI:29950"/>
        <dbReference type="ChEBI" id="CHEBI:50058"/>
        <dbReference type="ChEBI" id="CHEBI:58243"/>
        <dbReference type="ChEBI" id="CHEBI:456215"/>
        <dbReference type="EC" id="1.8.4.10"/>
    </reaction>
</comment>
<name>A0A4R6UQV4_9ACTN</name>
<feature type="region of interest" description="Disordered" evidence="5">
    <location>
        <begin position="211"/>
        <end position="230"/>
    </location>
</feature>
<evidence type="ECO:0000256" key="5">
    <source>
        <dbReference type="SAM" id="MobiDB-lite"/>
    </source>
</evidence>
<comment type="function">
    <text evidence="4">Catalyzes the formation of sulfite from adenosine 5'-phosphosulfate (APS) using thioredoxin as an electron donor.</text>
</comment>
<feature type="binding site" evidence="4">
    <location>
        <position position="117"/>
    </location>
    <ligand>
        <name>[4Fe-4S] cluster</name>
        <dbReference type="ChEBI" id="CHEBI:49883"/>
    </ligand>
</feature>
<dbReference type="EC" id="1.8.4.10" evidence="4"/>
<dbReference type="EMBL" id="SNYN01000015">
    <property type="protein sequence ID" value="TDQ49630.1"/>
    <property type="molecule type" value="Genomic_DNA"/>
</dbReference>
<feature type="domain" description="Phosphoadenosine phosphosulphate reductase" evidence="6">
    <location>
        <begin position="42"/>
        <end position="205"/>
    </location>
</feature>
<proteinExistence type="inferred from homology"/>
<evidence type="ECO:0000313" key="7">
    <source>
        <dbReference type="EMBL" id="TDQ49630.1"/>
    </source>
</evidence>
<feature type="binding site" evidence="4">
    <location>
        <position position="200"/>
    </location>
    <ligand>
        <name>[4Fe-4S] cluster</name>
        <dbReference type="ChEBI" id="CHEBI:49883"/>
    </ligand>
</feature>
<dbReference type="InterPro" id="IPR002500">
    <property type="entry name" value="PAPS_reduct_dom"/>
</dbReference>
<feature type="binding site" evidence="4">
    <location>
        <position position="118"/>
    </location>
    <ligand>
        <name>[4Fe-4S] cluster</name>
        <dbReference type="ChEBI" id="CHEBI:49883"/>
    </ligand>
</feature>
<dbReference type="InterPro" id="IPR004511">
    <property type="entry name" value="PAPS/APS_Rdtase"/>
</dbReference>
<reference evidence="7 8" key="1">
    <citation type="submission" date="2019-03" db="EMBL/GenBank/DDBJ databases">
        <title>Genomic Encyclopedia of Type Strains, Phase IV (KMG-IV): sequencing the most valuable type-strain genomes for metagenomic binning, comparative biology and taxonomic classification.</title>
        <authorList>
            <person name="Goeker M."/>
        </authorList>
    </citation>
    <scope>NUCLEOTIDE SEQUENCE [LARGE SCALE GENOMIC DNA]</scope>
    <source>
        <strain evidence="7 8">DSM 46770</strain>
    </source>
</reference>
<dbReference type="PANTHER" id="PTHR46509">
    <property type="entry name" value="PHOSPHOADENOSINE PHOSPHOSULFATE REDUCTASE"/>
    <property type="match status" value="1"/>
</dbReference>
<dbReference type="InterPro" id="IPR014729">
    <property type="entry name" value="Rossmann-like_a/b/a_fold"/>
</dbReference>
<sequence length="230" mass="25375">MNVTTDGATLAAEAAAELEEASAPEIIRWAAETFGDKLCMTSSMADALMVDLVSKVVPGIDVIFLDTGYHFAETIGTRDAVQQVYPINLINVEPRRTVAEQDRDLGPRLHGRDPNICCHLRKVEPLQQALEPYEAWLSGLRREDSATRRNVGVVEWNARKKMVKVNPIARWTKDDVDSYMAEHGVLVNPLQYDGYPSIGCAPCTRRVAQGADPRSGRWAGTGKTECGIHL</sequence>
<evidence type="ECO:0000256" key="2">
    <source>
        <dbReference type="ARBA" id="ARBA00023002"/>
    </source>
</evidence>
<dbReference type="Pfam" id="PF01507">
    <property type="entry name" value="PAPS_reduct"/>
    <property type="match status" value="1"/>
</dbReference>
<accession>A0A4R6UQV4</accession>
<dbReference type="Gene3D" id="3.40.50.620">
    <property type="entry name" value="HUPs"/>
    <property type="match status" value="1"/>
</dbReference>
<dbReference type="GO" id="GO:0005737">
    <property type="term" value="C:cytoplasm"/>
    <property type="evidence" value="ECO:0007669"/>
    <property type="project" value="UniProtKB-SubCell"/>
</dbReference>
<evidence type="ECO:0000259" key="6">
    <source>
        <dbReference type="Pfam" id="PF01507"/>
    </source>
</evidence>
<protein>
    <recommendedName>
        <fullName evidence="4">Adenosine 5'-phosphosulfate reductase</fullName>
        <shortName evidence="4">APS reductase</shortName>
        <ecNumber evidence="4">1.8.4.10</ecNumber>
    </recommendedName>
    <alternativeName>
        <fullName evidence="4">5'-adenylylsulfate reductase</fullName>
    </alternativeName>
    <alternativeName>
        <fullName evidence="4">Thioredoxin-dependent 5'-adenylylsulfate reductase</fullName>
    </alternativeName>
</protein>
<keyword evidence="4" id="KW-0963">Cytoplasm</keyword>
<dbReference type="GO" id="GO:0043866">
    <property type="term" value="F:adenylyl-sulfate reductase (thioredoxin) activity"/>
    <property type="evidence" value="ECO:0007669"/>
    <property type="project" value="UniProtKB-EC"/>
</dbReference>
<evidence type="ECO:0000256" key="4">
    <source>
        <dbReference type="HAMAP-Rule" id="MF_00063"/>
    </source>
</evidence>
<dbReference type="OrthoDB" id="9794018at2"/>
<keyword evidence="4" id="KW-0408">Iron</keyword>
<feature type="binding site" evidence="4">
    <location>
        <position position="203"/>
    </location>
    <ligand>
        <name>[4Fe-4S] cluster</name>
        <dbReference type="ChEBI" id="CHEBI:49883"/>
    </ligand>
</feature>
<dbReference type="HAMAP" id="MF_00063">
    <property type="entry name" value="CysH"/>
    <property type="match status" value="1"/>
</dbReference>
<gene>
    <name evidence="4" type="primary">cysH</name>
    <name evidence="7" type="ORF">EV190_11580</name>
</gene>
<comment type="subcellular location">
    <subcellularLocation>
        <location evidence="4">Cytoplasm</location>
    </subcellularLocation>
</comment>
<comment type="similarity">
    <text evidence="1 4">Belongs to the PAPS reductase family. CysH subfamily.</text>
</comment>
<evidence type="ECO:0000256" key="1">
    <source>
        <dbReference type="ARBA" id="ARBA00009732"/>
    </source>
</evidence>
<dbReference type="GO" id="GO:0051539">
    <property type="term" value="F:4 iron, 4 sulfur cluster binding"/>
    <property type="evidence" value="ECO:0007669"/>
    <property type="project" value="UniProtKB-UniRule"/>
</dbReference>
<dbReference type="Proteomes" id="UP000295281">
    <property type="component" value="Unassembled WGS sequence"/>
</dbReference>
<comment type="pathway">
    <text evidence="3 4">Sulfur metabolism; hydrogen sulfide biosynthesis; sulfite from sulfate.</text>
</comment>
<feature type="active site" description="Nucleophile; cysteine thiosulfonate intermediate" evidence="4">
    <location>
        <position position="226"/>
    </location>
</feature>
<dbReference type="PANTHER" id="PTHR46509:SF1">
    <property type="entry name" value="PHOSPHOADENOSINE PHOSPHOSULFATE REDUCTASE"/>
    <property type="match status" value="1"/>
</dbReference>
<evidence type="ECO:0000256" key="3">
    <source>
        <dbReference type="ARBA" id="ARBA00024327"/>
    </source>
</evidence>
<keyword evidence="4" id="KW-0479">Metal-binding</keyword>
<evidence type="ECO:0000313" key="8">
    <source>
        <dbReference type="Proteomes" id="UP000295281"/>
    </source>
</evidence>
<dbReference type="NCBIfam" id="NF002537">
    <property type="entry name" value="PRK02090.1"/>
    <property type="match status" value="1"/>
</dbReference>
<comment type="caution">
    <text evidence="7">The sequence shown here is derived from an EMBL/GenBank/DDBJ whole genome shotgun (WGS) entry which is preliminary data.</text>
</comment>
<dbReference type="GO" id="GO:0004604">
    <property type="term" value="F:phosphoadenylyl-sulfate reductase (thioredoxin) activity"/>
    <property type="evidence" value="ECO:0007669"/>
    <property type="project" value="UniProtKB-UniRule"/>
</dbReference>
<keyword evidence="2 4" id="KW-0560">Oxidoreductase</keyword>
<dbReference type="GO" id="GO:0070814">
    <property type="term" value="P:hydrogen sulfide biosynthetic process"/>
    <property type="evidence" value="ECO:0007669"/>
    <property type="project" value="UniProtKB-UniRule"/>
</dbReference>
<dbReference type="PIRSF" id="PIRSF000857">
    <property type="entry name" value="PAPS_reductase"/>
    <property type="match status" value="1"/>
</dbReference>
<dbReference type="SUPFAM" id="SSF52402">
    <property type="entry name" value="Adenine nucleotide alpha hydrolases-like"/>
    <property type="match status" value="1"/>
</dbReference>
<keyword evidence="4" id="KW-0411">Iron-sulfur</keyword>
<dbReference type="GO" id="GO:0019379">
    <property type="term" value="P:sulfate assimilation, phosphoadenylyl sulfate reduction by phosphoadenylyl-sulfate reductase (thioredoxin)"/>
    <property type="evidence" value="ECO:0007669"/>
    <property type="project" value="UniProtKB-UniRule"/>
</dbReference>
<dbReference type="NCBIfam" id="TIGR00434">
    <property type="entry name" value="cysH"/>
    <property type="match status" value="1"/>
</dbReference>
<dbReference type="CDD" id="cd23945">
    <property type="entry name" value="PAPS_reductase"/>
    <property type="match status" value="1"/>
</dbReference>
<dbReference type="RefSeq" id="WP_133742471.1">
    <property type="nucleotide sequence ID" value="NZ_SNYN01000015.1"/>
</dbReference>
<dbReference type="GO" id="GO:0046872">
    <property type="term" value="F:metal ion binding"/>
    <property type="evidence" value="ECO:0007669"/>
    <property type="project" value="UniProtKB-KW"/>
</dbReference>
<keyword evidence="8" id="KW-1185">Reference proteome</keyword>
<dbReference type="AlphaFoldDB" id="A0A4R6UQV4"/>